<reference evidence="1 2" key="2">
    <citation type="submission" date="2018-11" db="EMBL/GenBank/DDBJ databases">
        <authorList>
            <consortium name="Pathogen Informatics"/>
        </authorList>
    </citation>
    <scope>NUCLEOTIDE SEQUENCE [LARGE SCALE GENOMIC DNA]</scope>
</reference>
<protein>
    <submittedName>
        <fullName evidence="3">Inositol-3-phosphate synthase</fullName>
    </submittedName>
</protein>
<dbReference type="WBParaSite" id="ASIM_0001962101-mRNA-1">
    <property type="protein sequence ID" value="ASIM_0001962101-mRNA-1"/>
    <property type="gene ID" value="ASIM_0001962101"/>
</dbReference>
<gene>
    <name evidence="1" type="ORF">ASIM_LOCUS19010</name>
</gene>
<evidence type="ECO:0000313" key="1">
    <source>
        <dbReference type="EMBL" id="VDK67084.1"/>
    </source>
</evidence>
<dbReference type="Gene3D" id="3.40.50.720">
    <property type="entry name" value="NAD(P)-binding Rossmann-like Domain"/>
    <property type="match status" value="1"/>
</dbReference>
<reference evidence="3" key="1">
    <citation type="submission" date="2017-02" db="UniProtKB">
        <authorList>
            <consortium name="WormBaseParasite"/>
        </authorList>
    </citation>
    <scope>IDENTIFICATION</scope>
</reference>
<dbReference type="Proteomes" id="UP000267096">
    <property type="component" value="Unassembled WGS sequence"/>
</dbReference>
<dbReference type="GO" id="GO:0008654">
    <property type="term" value="P:phospholipid biosynthetic process"/>
    <property type="evidence" value="ECO:0007669"/>
    <property type="project" value="InterPro"/>
</dbReference>
<evidence type="ECO:0000313" key="3">
    <source>
        <dbReference type="WBParaSite" id="ASIM_0001962101-mRNA-1"/>
    </source>
</evidence>
<organism evidence="3">
    <name type="scientific">Anisakis simplex</name>
    <name type="common">Herring worm</name>
    <dbReference type="NCBI Taxonomy" id="6269"/>
    <lineage>
        <taxon>Eukaryota</taxon>
        <taxon>Metazoa</taxon>
        <taxon>Ecdysozoa</taxon>
        <taxon>Nematoda</taxon>
        <taxon>Chromadorea</taxon>
        <taxon>Rhabditida</taxon>
        <taxon>Spirurina</taxon>
        <taxon>Ascaridomorpha</taxon>
        <taxon>Ascaridoidea</taxon>
        <taxon>Anisakidae</taxon>
        <taxon>Anisakis</taxon>
        <taxon>Anisakis simplex complex</taxon>
    </lineage>
</organism>
<dbReference type="AlphaFoldDB" id="A0A0M3KF62"/>
<dbReference type="InterPro" id="IPR036291">
    <property type="entry name" value="NAD(P)-bd_dom_sf"/>
</dbReference>
<proteinExistence type="predicted"/>
<dbReference type="SUPFAM" id="SSF51735">
    <property type="entry name" value="NAD(P)-binding Rossmann-fold domains"/>
    <property type="match status" value="1"/>
</dbReference>
<keyword evidence="2" id="KW-1185">Reference proteome</keyword>
<name>A0A0M3KF62_ANISI</name>
<dbReference type="PANTHER" id="PTHR11510">
    <property type="entry name" value="MYO-INOSITOL-1 PHOSPHATE SYNTHASE"/>
    <property type="match status" value="1"/>
</dbReference>
<dbReference type="GO" id="GO:0006021">
    <property type="term" value="P:inositol biosynthetic process"/>
    <property type="evidence" value="ECO:0007669"/>
    <property type="project" value="InterPro"/>
</dbReference>
<evidence type="ECO:0000313" key="2">
    <source>
        <dbReference type="Proteomes" id="UP000267096"/>
    </source>
</evidence>
<accession>A0A0M3KF62</accession>
<dbReference type="EMBL" id="UYRR01036455">
    <property type="protein sequence ID" value="VDK67084.1"/>
    <property type="molecule type" value="Genomic_DNA"/>
</dbReference>
<dbReference type="InterPro" id="IPR002587">
    <property type="entry name" value="Myo-inos-1-P_Synthase"/>
</dbReference>
<sequence length="191" mass="21437">MVAEHLPQQPINGYHCNGNSTNGVTTNQLQVNSPFVQNDGTYVTSEYNYRRNQIDYTPNGTIQVTPKQHKYTFRTLLKPNKTGVLLVGFGGNNGSTLLGSILANKHHLTWRTKQGEQKANYYGSLTQATTVHIGWDGQKQVYVPFNKLLPMVDPNELVIDGWDINGANLFEAIQRAKVISFKCVIQQLILF</sequence>
<dbReference type="OrthoDB" id="2887at2759"/>
<dbReference type="GO" id="GO:0004512">
    <property type="term" value="F:inositol-3-phosphate synthase activity"/>
    <property type="evidence" value="ECO:0007669"/>
    <property type="project" value="InterPro"/>
</dbReference>
<dbReference type="Pfam" id="PF07994">
    <property type="entry name" value="NAD_binding_5"/>
    <property type="match status" value="1"/>
</dbReference>